<evidence type="ECO:0000313" key="2">
    <source>
        <dbReference type="EMBL" id="AJD44548.1"/>
    </source>
</evidence>
<proteinExistence type="predicted"/>
<dbReference type="InterPro" id="IPR050312">
    <property type="entry name" value="IolE/XylAMocC-like"/>
</dbReference>
<dbReference type="PANTHER" id="PTHR12110:SF21">
    <property type="entry name" value="XYLOSE ISOMERASE-LIKE TIM BARREL DOMAIN-CONTAINING PROTEIN"/>
    <property type="match status" value="1"/>
</dbReference>
<sequence>MQLGIFAKTFPGTDPQRVLSAVRESGFATTQFNLACVGLPSMPDAVAPETIAAIGAASRATGVSIAALSGTYNMVHPDKSVRDMGLKQLKIVIETAAALQIPLVTLCTGSRDAQDQWMYHPDNALPSAWADMACEMEKALGFAELHDIALGIEPEQANIVTSAADAMRLIGEMGSKRLRIVLDPANLFERATPAEVSDIVERAIDISAGHVTMAHAKDRHADGRIATAGQGIVDFPAFIDGLRVTGFDGPLVTHGLAAVEAPAVARFLSDLIR</sequence>
<reference evidence="2 3" key="1">
    <citation type="submission" date="2013-11" db="EMBL/GenBank/DDBJ databases">
        <title>Complete genome sequence of Rhizobium gallicum bv. gallicum R602.</title>
        <authorList>
            <person name="Bustos P."/>
            <person name="Santamaria R.I."/>
            <person name="Lozano L."/>
            <person name="Acosta J.L."/>
            <person name="Ormeno-Orrillo E."/>
            <person name="Rogel M.A."/>
            <person name="Romero D."/>
            <person name="Cevallos M.A."/>
            <person name="Martinez-Romero E."/>
            <person name="Gonzalez V."/>
        </authorList>
    </citation>
    <scope>NUCLEOTIDE SEQUENCE [LARGE SCALE GENOMIC DNA]</scope>
    <source>
        <strain evidence="2 3">R602</strain>
        <plasmid evidence="2 3">pRgalR602c</plasmid>
    </source>
</reference>
<evidence type="ECO:0000259" key="1">
    <source>
        <dbReference type="Pfam" id="PF01261"/>
    </source>
</evidence>
<dbReference type="PANTHER" id="PTHR12110">
    <property type="entry name" value="HYDROXYPYRUVATE ISOMERASE"/>
    <property type="match status" value="1"/>
</dbReference>
<accession>A0A0B4XD77</accession>
<dbReference type="KEGG" id="rga:RGR602_PC00508"/>
<dbReference type="AlphaFoldDB" id="A0A0B4XD77"/>
<keyword evidence="2" id="KW-0614">Plasmid</keyword>
<dbReference type="InterPro" id="IPR036237">
    <property type="entry name" value="Xyl_isomerase-like_sf"/>
</dbReference>
<keyword evidence="2" id="KW-0413">Isomerase</keyword>
<dbReference type="RefSeq" id="WP_040114887.1">
    <property type="nucleotide sequence ID" value="NZ_CP006880.1"/>
</dbReference>
<dbReference type="Pfam" id="PF01261">
    <property type="entry name" value="AP_endonuc_2"/>
    <property type="match status" value="1"/>
</dbReference>
<dbReference type="Gene3D" id="3.20.20.150">
    <property type="entry name" value="Divalent-metal-dependent TIM barrel enzymes"/>
    <property type="match status" value="1"/>
</dbReference>
<dbReference type="HOGENOM" id="CLU_080433_1_0_5"/>
<dbReference type="InterPro" id="IPR013022">
    <property type="entry name" value="Xyl_isomerase-like_TIM-brl"/>
</dbReference>
<keyword evidence="3" id="KW-1185">Reference proteome</keyword>
<protein>
    <submittedName>
        <fullName evidence="2">Xylose isomerase domain-containing protein</fullName>
    </submittedName>
</protein>
<name>A0A0B4XD77_9HYPH</name>
<dbReference type="Proteomes" id="UP000031368">
    <property type="component" value="Plasmid pRgalR602c"/>
</dbReference>
<evidence type="ECO:0000313" key="3">
    <source>
        <dbReference type="Proteomes" id="UP000031368"/>
    </source>
</evidence>
<gene>
    <name evidence="2" type="ORF">RGR602_PC00508</name>
</gene>
<dbReference type="GO" id="GO:0016853">
    <property type="term" value="F:isomerase activity"/>
    <property type="evidence" value="ECO:0007669"/>
    <property type="project" value="UniProtKB-KW"/>
</dbReference>
<geneLocation type="plasmid" evidence="2 3">
    <name>pRgalR602c</name>
</geneLocation>
<feature type="domain" description="Xylose isomerase-like TIM barrel" evidence="1">
    <location>
        <begin position="20"/>
        <end position="252"/>
    </location>
</feature>
<dbReference type="EMBL" id="CP006880">
    <property type="protein sequence ID" value="AJD44548.1"/>
    <property type="molecule type" value="Genomic_DNA"/>
</dbReference>
<organism evidence="2 3">
    <name type="scientific">Rhizobium gallicum bv. gallicum R602sp</name>
    <dbReference type="NCBI Taxonomy" id="1041138"/>
    <lineage>
        <taxon>Bacteria</taxon>
        <taxon>Pseudomonadati</taxon>
        <taxon>Pseudomonadota</taxon>
        <taxon>Alphaproteobacteria</taxon>
        <taxon>Hyphomicrobiales</taxon>
        <taxon>Rhizobiaceae</taxon>
        <taxon>Rhizobium/Agrobacterium group</taxon>
        <taxon>Rhizobium</taxon>
    </lineage>
</organism>
<dbReference type="SUPFAM" id="SSF51658">
    <property type="entry name" value="Xylose isomerase-like"/>
    <property type="match status" value="1"/>
</dbReference>